<evidence type="ECO:0000313" key="6">
    <source>
        <dbReference type="EMBL" id="KLL11040.1"/>
    </source>
</evidence>
<evidence type="ECO:0000256" key="4">
    <source>
        <dbReference type="SAM" id="MobiDB-lite"/>
    </source>
</evidence>
<organism evidence="6 7">
    <name type="scientific">Protofrankia coriariae</name>
    <dbReference type="NCBI Taxonomy" id="1562887"/>
    <lineage>
        <taxon>Bacteria</taxon>
        <taxon>Bacillati</taxon>
        <taxon>Actinomycetota</taxon>
        <taxon>Actinomycetes</taxon>
        <taxon>Frankiales</taxon>
        <taxon>Frankiaceae</taxon>
        <taxon>Protofrankia</taxon>
    </lineage>
</organism>
<evidence type="ECO:0000256" key="2">
    <source>
        <dbReference type="ARBA" id="ARBA00022806"/>
    </source>
</evidence>
<keyword evidence="2" id="KW-0347">Helicase</keyword>
<keyword evidence="1" id="KW-0227">DNA damage</keyword>
<dbReference type="Gene3D" id="3.90.320.10">
    <property type="match status" value="1"/>
</dbReference>
<evidence type="ECO:0000259" key="5">
    <source>
        <dbReference type="Pfam" id="PF12705"/>
    </source>
</evidence>
<comment type="caution">
    <text evidence="6">The sequence shown here is derived from an EMBL/GenBank/DDBJ whole genome shotgun (WGS) entry which is preliminary data.</text>
</comment>
<dbReference type="Proteomes" id="UP000035425">
    <property type="component" value="Unassembled WGS sequence"/>
</dbReference>
<accession>A0ABR5F2V7</accession>
<dbReference type="InterPro" id="IPR011335">
    <property type="entry name" value="Restrct_endonuc-II-like"/>
</dbReference>
<dbReference type="InterPro" id="IPR011604">
    <property type="entry name" value="PDDEXK-like_dom_sf"/>
</dbReference>
<feature type="domain" description="PD-(D/E)XK endonuclease-like" evidence="5">
    <location>
        <begin position="23"/>
        <end position="271"/>
    </location>
</feature>
<reference evidence="6 7" key="1">
    <citation type="submission" date="2014-12" db="EMBL/GenBank/DDBJ databases">
        <title>Frankia sp. BMG5.1 draft genome.</title>
        <authorList>
            <person name="Gtari M."/>
            <person name="Ghodhbane-Gtari F."/>
            <person name="Nouioui I."/>
            <person name="Ktari A."/>
            <person name="Hezbri K."/>
            <person name="Mimouni W."/>
            <person name="Sbissi I."/>
            <person name="Ayari A."/>
            <person name="Yamanaka T."/>
            <person name="Normand P."/>
            <person name="Tisa L.S."/>
            <person name="Boudabous A."/>
        </authorList>
    </citation>
    <scope>NUCLEOTIDE SEQUENCE [LARGE SCALE GENOMIC DNA]</scope>
    <source>
        <strain evidence="6 7">BMG5.1</strain>
    </source>
</reference>
<protein>
    <submittedName>
        <fullName evidence="6">Recombinase RecB</fullName>
    </submittedName>
</protein>
<keyword evidence="7" id="KW-1185">Reference proteome</keyword>
<evidence type="ECO:0000256" key="1">
    <source>
        <dbReference type="ARBA" id="ARBA00022763"/>
    </source>
</evidence>
<evidence type="ECO:0000313" key="7">
    <source>
        <dbReference type="Proteomes" id="UP000035425"/>
    </source>
</evidence>
<keyword evidence="2" id="KW-0378">Hydrolase</keyword>
<feature type="compositionally biased region" description="Low complexity" evidence="4">
    <location>
        <begin position="323"/>
        <end position="332"/>
    </location>
</feature>
<feature type="region of interest" description="Disordered" evidence="4">
    <location>
        <begin position="274"/>
        <end position="332"/>
    </location>
</feature>
<dbReference type="Pfam" id="PF12705">
    <property type="entry name" value="PDDEXK_1"/>
    <property type="match status" value="1"/>
</dbReference>
<dbReference type="InterPro" id="IPR038726">
    <property type="entry name" value="PDDEXK_AddAB-type"/>
</dbReference>
<dbReference type="SUPFAM" id="SSF52980">
    <property type="entry name" value="Restriction endonuclease-like"/>
    <property type="match status" value="1"/>
</dbReference>
<name>A0ABR5F2V7_9ACTN</name>
<keyword evidence="2" id="KW-0067">ATP-binding</keyword>
<sequence length="332" mass="36537">MDQPPAPGGDAPPPAGGIRVVGSLSPSRAGDFMNCPLRYRFRVIDRLPEPPSSAAVRGTVVHTVLERLFDHPPPERTIAAAEALLEPAWHDLLAREPELATLFTDEAERAAWLESARSLLTGYFSLENPAGLTPAARELYVEHVLDSGVRLRGYIDRLDEAATRDGPALRVVDYKTGRSPGPAFEGQALFQMKFYAYLLWRIRGVIPRELRLYYLADRTWIRVQPDESDLRATERKIDAVWSAISRARRTGDWRATPSKLCDWCDHKIRCPAFGGTPPPLPAADRPAPEATTVDHPEPKPAASEPAVRRAADAHQPDPGRPGTGPDTDPTDG</sequence>
<feature type="compositionally biased region" description="Basic and acidic residues" evidence="4">
    <location>
        <begin position="306"/>
        <end position="317"/>
    </location>
</feature>
<evidence type="ECO:0000256" key="3">
    <source>
        <dbReference type="ARBA" id="ARBA00023204"/>
    </source>
</evidence>
<keyword evidence="2" id="KW-0547">Nucleotide-binding</keyword>
<gene>
    <name evidence="6" type="ORF">FrCorBMG51_14165</name>
</gene>
<proteinExistence type="predicted"/>
<keyword evidence="3" id="KW-0234">DNA repair</keyword>
<dbReference type="EMBL" id="JWIO01000021">
    <property type="protein sequence ID" value="KLL11040.1"/>
    <property type="molecule type" value="Genomic_DNA"/>
</dbReference>